<reference evidence="2" key="1">
    <citation type="submission" date="2022-11" db="EMBL/GenBank/DDBJ databases">
        <authorList>
            <person name="Petersen C."/>
        </authorList>
    </citation>
    <scope>NUCLEOTIDE SEQUENCE</scope>
    <source>
        <strain evidence="2">IBT 19713</strain>
    </source>
</reference>
<organism evidence="2 3">
    <name type="scientific">Penicillium chermesinum</name>
    <dbReference type="NCBI Taxonomy" id="63820"/>
    <lineage>
        <taxon>Eukaryota</taxon>
        <taxon>Fungi</taxon>
        <taxon>Dikarya</taxon>
        <taxon>Ascomycota</taxon>
        <taxon>Pezizomycotina</taxon>
        <taxon>Eurotiomycetes</taxon>
        <taxon>Eurotiomycetidae</taxon>
        <taxon>Eurotiales</taxon>
        <taxon>Aspergillaceae</taxon>
        <taxon>Penicillium</taxon>
    </lineage>
</organism>
<proteinExistence type="predicted"/>
<evidence type="ECO:0000313" key="3">
    <source>
        <dbReference type="Proteomes" id="UP001150941"/>
    </source>
</evidence>
<reference evidence="2" key="2">
    <citation type="journal article" date="2023" name="IMA Fungus">
        <title>Comparative genomic study of the Penicillium genus elucidates a diverse pangenome and 15 lateral gene transfer events.</title>
        <authorList>
            <person name="Petersen C."/>
            <person name="Sorensen T."/>
            <person name="Nielsen M.R."/>
            <person name="Sondergaard T.E."/>
            <person name="Sorensen J.L."/>
            <person name="Fitzpatrick D.A."/>
            <person name="Frisvad J.C."/>
            <person name="Nielsen K.L."/>
        </authorList>
    </citation>
    <scope>NUCLEOTIDE SEQUENCE</scope>
    <source>
        <strain evidence="2">IBT 19713</strain>
    </source>
</reference>
<dbReference type="Pfam" id="PF20180">
    <property type="entry name" value="UQCC2_CBP6"/>
    <property type="match status" value="1"/>
</dbReference>
<dbReference type="AlphaFoldDB" id="A0A9W9NYS3"/>
<keyword evidence="3" id="KW-1185">Reference proteome</keyword>
<dbReference type="PANTHER" id="PTHR28250">
    <property type="entry name" value="CYTOCHROME B PRE-MRNA-PROCESSING PROTEIN 6"/>
    <property type="match status" value="1"/>
</dbReference>
<dbReference type="InterPro" id="IPR037653">
    <property type="entry name" value="Cbp6"/>
</dbReference>
<dbReference type="GeneID" id="83201647"/>
<comment type="caution">
    <text evidence="2">The sequence shown here is derived from an EMBL/GenBank/DDBJ whole genome shotgun (WGS) entry which is preliminary data.</text>
</comment>
<dbReference type="EMBL" id="JAPQKS010000004">
    <property type="protein sequence ID" value="KAJ5232091.1"/>
    <property type="molecule type" value="Genomic_DNA"/>
</dbReference>
<feature type="region of interest" description="Disordered" evidence="1">
    <location>
        <begin position="43"/>
        <end position="63"/>
    </location>
</feature>
<dbReference type="GO" id="GO:0034551">
    <property type="term" value="P:mitochondrial respiratory chain complex III assembly"/>
    <property type="evidence" value="ECO:0007669"/>
    <property type="project" value="TreeGrafter"/>
</dbReference>
<gene>
    <name evidence="2" type="ORF">N7468_005047</name>
</gene>
<sequence length="126" mass="14526">MARPQNPRSLSTRLTHLLKHWPADPVRPASVSIQTYLQHALGQKPNVPTKKNQPPPGQPVISESSAEALEALLENRFARRYPLPKKIRYPASDPDHYDNLIREFEEAPNRDWFGRLRKRLSGMVRL</sequence>
<evidence type="ECO:0000313" key="2">
    <source>
        <dbReference type="EMBL" id="KAJ5232091.1"/>
    </source>
</evidence>
<dbReference type="GO" id="GO:0061671">
    <property type="term" value="C:Cbp3p-Cbp6 complex"/>
    <property type="evidence" value="ECO:0007669"/>
    <property type="project" value="InterPro"/>
</dbReference>
<evidence type="ECO:0000256" key="1">
    <source>
        <dbReference type="SAM" id="MobiDB-lite"/>
    </source>
</evidence>
<dbReference type="Proteomes" id="UP001150941">
    <property type="component" value="Unassembled WGS sequence"/>
</dbReference>
<accession>A0A9W9NYS3</accession>
<protein>
    <submittedName>
        <fullName evidence="2">Uncharacterized protein</fullName>
    </submittedName>
</protein>
<dbReference type="GO" id="GO:0043022">
    <property type="term" value="F:ribosome binding"/>
    <property type="evidence" value="ECO:0007669"/>
    <property type="project" value="InterPro"/>
</dbReference>
<dbReference type="PANTHER" id="PTHR28250:SF1">
    <property type="entry name" value="CYTOCHROME B PRE-MRNA-PROCESSING PROTEIN 6"/>
    <property type="match status" value="1"/>
</dbReference>
<dbReference type="OrthoDB" id="2107880at2759"/>
<name>A0A9W9NYS3_9EURO</name>
<dbReference type="RefSeq" id="XP_058330084.1">
    <property type="nucleotide sequence ID" value="XM_058474344.1"/>
</dbReference>